<comment type="caution">
    <text evidence="1">The sequence shown here is derived from an EMBL/GenBank/DDBJ whole genome shotgun (WGS) entry which is preliminary data.</text>
</comment>
<keyword evidence="2" id="KW-1185">Reference proteome</keyword>
<accession>A0ABS5PRH6</accession>
<dbReference type="InterPro" id="IPR043137">
    <property type="entry name" value="GGT_ssub_C"/>
</dbReference>
<dbReference type="Gene3D" id="1.10.246.230">
    <property type="match status" value="1"/>
</dbReference>
<gene>
    <name evidence="1" type="ORF">KHM83_08260</name>
</gene>
<reference evidence="1 2" key="1">
    <citation type="submission" date="2021-05" db="EMBL/GenBank/DDBJ databases">
        <title>Fusibacter ferrireducens sp. nov., an anaerobic, sulfur- and Fe-reducing bacterium isolated from the mangrove sediment.</title>
        <authorList>
            <person name="Qiu D."/>
        </authorList>
    </citation>
    <scope>NUCLEOTIDE SEQUENCE [LARGE SCALE GENOMIC DNA]</scope>
    <source>
        <strain evidence="1 2">DSM 12116</strain>
    </source>
</reference>
<dbReference type="PANTHER" id="PTHR43881:SF1">
    <property type="entry name" value="GAMMA-GLUTAMYLTRANSPEPTIDASE (AFU_ORTHOLOGUE AFUA_4G13580)"/>
    <property type="match status" value="1"/>
</dbReference>
<name>A0ABS5PRH6_9FIRM</name>
<protein>
    <submittedName>
        <fullName evidence="1">Gamma-glutamyltransferase family protein</fullName>
    </submittedName>
</protein>
<evidence type="ECO:0000313" key="2">
    <source>
        <dbReference type="Proteomes" id="UP000746471"/>
    </source>
</evidence>
<dbReference type="PRINTS" id="PR01210">
    <property type="entry name" value="GGTRANSPTASE"/>
</dbReference>
<dbReference type="InterPro" id="IPR052896">
    <property type="entry name" value="GGT-like_enzyme"/>
</dbReference>
<dbReference type="PANTHER" id="PTHR43881">
    <property type="entry name" value="GAMMA-GLUTAMYLTRANSPEPTIDASE (AFU_ORTHOLOGUE AFUA_4G13580)"/>
    <property type="match status" value="1"/>
</dbReference>
<dbReference type="InterPro" id="IPR029055">
    <property type="entry name" value="Ntn_hydrolases_N"/>
</dbReference>
<organism evidence="1 2">
    <name type="scientific">Fusibacter paucivorans</name>
    <dbReference type="NCBI Taxonomy" id="76009"/>
    <lineage>
        <taxon>Bacteria</taxon>
        <taxon>Bacillati</taxon>
        <taxon>Bacillota</taxon>
        <taxon>Clostridia</taxon>
        <taxon>Eubacteriales</taxon>
        <taxon>Eubacteriales Family XII. Incertae Sedis</taxon>
        <taxon>Fusibacter</taxon>
    </lineage>
</organism>
<proteinExistence type="predicted"/>
<sequence length="534" mass="58186">MIQYHAPKQFQSFKQNTYAKNGMVATSSPLAAQAGLQMLKLGGNAIDAAIATAITLTVVEPTSNGIGGDAFAIVYKDGELHGLNSSGDAPEAISIDAVKAKGFHSIPSHGAIPVTVPGAPAAWIALSKRFGKLPFEKLFEPAIQHAQDGFIISDYVSHHWQIAYRHYSAMNVPGLEHWFHAFAPKGRAPKAGEIWHQPDQARTLKEIADSQTASFYSGTLSSKIVDTLQRYGGFMKESDLTQYLPEWVAPIQLNYRGYEICEIPPNGQGVTALMALNALRQFNLSSIPRDLAIHHQIEAIKQAFVDVAATVADQRFKPFDLDYYLSSAYGSLSASKQSGIAQLPEHIPSPTGGTVYLCTADSEGNMVSFIQSNYMGFGSGIVVPETGIALHNRGYNFSFDPNHPNALAGEKRPYHTIIPGFIMKDGKAVGPFGVMGGFMQPQGHLQVISNLIDFGMSPQDSLDAPRWQWMKEKLINVEHSMPEYLIKALSQRSHDLSIPLDNATFGRGQMILRLPEGGYIGGTEMRCDGYIAVC</sequence>
<dbReference type="SUPFAM" id="SSF56235">
    <property type="entry name" value="N-terminal nucleophile aminohydrolases (Ntn hydrolases)"/>
    <property type="match status" value="1"/>
</dbReference>
<dbReference type="Gene3D" id="3.60.20.40">
    <property type="match status" value="1"/>
</dbReference>
<dbReference type="Proteomes" id="UP000746471">
    <property type="component" value="Unassembled WGS sequence"/>
</dbReference>
<dbReference type="EMBL" id="JAHBCL010000012">
    <property type="protein sequence ID" value="MBS7526667.1"/>
    <property type="molecule type" value="Genomic_DNA"/>
</dbReference>
<dbReference type="RefSeq" id="WP_213236528.1">
    <property type="nucleotide sequence ID" value="NZ_JAHBCL010000012.1"/>
</dbReference>
<dbReference type="Pfam" id="PF01019">
    <property type="entry name" value="G_glu_transpept"/>
    <property type="match status" value="1"/>
</dbReference>
<evidence type="ECO:0000313" key="1">
    <source>
        <dbReference type="EMBL" id="MBS7526667.1"/>
    </source>
</evidence>